<name>A0A1M5K6D9_9BACT</name>
<dbReference type="RefSeq" id="WP_262485781.1">
    <property type="nucleotide sequence ID" value="NZ_FQUC01000038.1"/>
</dbReference>
<dbReference type="STRING" id="1346286.SAMN05444362_1381"/>
<sequence>SNMIINEKFAVQGENRLYTGMHLLKHSLLNTTPNITKTITVTDPDTGEDKDVKVPDGQAIQMANTKIDEIRNGFSNWLDEQSPEFKDKLADTYNRKFNCFVRPTYDGSHQSFPGLDLKALGIPDLYQSQKDCIWMLKQNGGGIGDHEVGAGKTLIMCCAAYEMKRLGQANKPMIIGLKANVHEIASTFRTAYPNAKILYPGKEDFTPQKRVKIFNEIKNNSWDAVILTHDQFGKIPQSPEMQQQIFQAELDSVEENLNVLRNQGQEISKMMLKGLEKRKANLEVKLSNLAEQIKDRTDDVVDFKMMGIDHLFVDESHQFKNLAFTTRHDRVAGLGNPEGSQRAMNMLFAIRTIQERRDKDLGATFLSGTTISNSLTELYLLFKYLRPKELEKQGINSFDAWAAVFAKKTTDYEFSVTNQIVQKERFRYFIKVPELASFYSEITDFRTAKDIGIDRPEKNEILYNIPPTPQQEIFIEKLMKFAETGDATLLGREPLSQSEEKAKMLIATDYARKMSLDMRMIDQAYGDHVDNKASHCAAMIAEYYNKYAKEKGTQFVFSDLGTYKPNEWNPYSEIKRKLIEDHGIPAHEIRFIQEAKTDNARKTMIEAMNAGRIRVLFGSTSMLGTGVNAQKRAVAIHHADTPWRPSDLSQRDGRAIRKGNEIAKLYADNKVDVIIYAVEKSLDSYKFNLLQNKQLFINQLKTNNMATRTIDEGSLDEGSGMNFSEYVAILSGNTDLLEKAKLEKKIASLESERQAFNRSKSSAIYKFEDITRTVDSNSEMIARITKDQQAFNEKVQVDKEGNKLNPIKLDNLNTIDPKAIGEKLNQLANNARTNGEYFKIGELYGFKILVKTEESQKEGSMFKDNRFF</sequence>
<keyword evidence="3" id="KW-0547">Nucleotide-binding</keyword>
<dbReference type="SUPFAM" id="SSF52540">
    <property type="entry name" value="P-loop containing nucleoside triphosphate hydrolases"/>
    <property type="match status" value="2"/>
</dbReference>
<dbReference type="Pfam" id="PF00271">
    <property type="entry name" value="Helicase_C"/>
    <property type="match status" value="1"/>
</dbReference>
<keyword evidence="3" id="KW-0378">Hydrolase</keyword>
<dbReference type="PROSITE" id="PS51194">
    <property type="entry name" value="HELICASE_CTER"/>
    <property type="match status" value="1"/>
</dbReference>
<evidence type="ECO:0000313" key="4">
    <source>
        <dbReference type="Proteomes" id="UP000184480"/>
    </source>
</evidence>
<dbReference type="InterPro" id="IPR001650">
    <property type="entry name" value="Helicase_C-like"/>
</dbReference>
<accession>A0A1M5K6D9</accession>
<dbReference type="GO" id="GO:0004386">
    <property type="term" value="F:helicase activity"/>
    <property type="evidence" value="ECO:0007669"/>
    <property type="project" value="UniProtKB-KW"/>
</dbReference>
<feature type="non-terminal residue" evidence="3">
    <location>
        <position position="868"/>
    </location>
</feature>
<dbReference type="AlphaFoldDB" id="A0A1M5K6D9"/>
<keyword evidence="3" id="KW-0067">ATP-binding</keyword>
<evidence type="ECO:0000313" key="3">
    <source>
        <dbReference type="EMBL" id="SHG48314.1"/>
    </source>
</evidence>
<dbReference type="EMBL" id="FQUC01000038">
    <property type="protein sequence ID" value="SHG48314.1"/>
    <property type="molecule type" value="Genomic_DNA"/>
</dbReference>
<reference evidence="4" key="1">
    <citation type="submission" date="2016-11" db="EMBL/GenBank/DDBJ databases">
        <authorList>
            <person name="Varghese N."/>
            <person name="Submissions S."/>
        </authorList>
    </citation>
    <scope>NUCLEOTIDE SEQUENCE [LARGE SCALE GENOMIC DNA]</scope>
    <source>
        <strain evidence="4">DSM 27370</strain>
    </source>
</reference>
<dbReference type="SMART" id="SM00490">
    <property type="entry name" value="HELICc"/>
    <property type="match status" value="1"/>
</dbReference>
<keyword evidence="4" id="KW-1185">Reference proteome</keyword>
<feature type="domain" description="Helicase C-terminal" evidence="2">
    <location>
        <begin position="539"/>
        <end position="711"/>
    </location>
</feature>
<protein>
    <submittedName>
        <fullName evidence="3">Helicase conserved C-terminal domain-containing protein</fullName>
    </submittedName>
</protein>
<proteinExistence type="predicted"/>
<evidence type="ECO:0000259" key="2">
    <source>
        <dbReference type="PROSITE" id="PS51194"/>
    </source>
</evidence>
<evidence type="ECO:0000256" key="1">
    <source>
        <dbReference type="SAM" id="Coils"/>
    </source>
</evidence>
<dbReference type="PANTHER" id="PTHR41313">
    <property type="entry name" value="ADENINE-SPECIFIC METHYLTRANSFERASE"/>
    <property type="match status" value="1"/>
</dbReference>
<dbReference type="Proteomes" id="UP000184480">
    <property type="component" value="Unassembled WGS sequence"/>
</dbReference>
<keyword evidence="3" id="KW-0347">Helicase</keyword>
<organism evidence="3 4">
    <name type="scientific">Dysgonomonas macrotermitis</name>
    <dbReference type="NCBI Taxonomy" id="1346286"/>
    <lineage>
        <taxon>Bacteria</taxon>
        <taxon>Pseudomonadati</taxon>
        <taxon>Bacteroidota</taxon>
        <taxon>Bacteroidia</taxon>
        <taxon>Bacteroidales</taxon>
        <taxon>Dysgonomonadaceae</taxon>
        <taxon>Dysgonomonas</taxon>
    </lineage>
</organism>
<dbReference type="InterPro" id="IPR052933">
    <property type="entry name" value="DNA_Protect_Modify"/>
</dbReference>
<dbReference type="InterPro" id="IPR027417">
    <property type="entry name" value="P-loop_NTPase"/>
</dbReference>
<feature type="coiled-coil region" evidence="1">
    <location>
        <begin position="243"/>
        <end position="299"/>
    </location>
</feature>
<feature type="non-terminal residue" evidence="3">
    <location>
        <position position="1"/>
    </location>
</feature>
<dbReference type="Gene3D" id="3.40.50.300">
    <property type="entry name" value="P-loop containing nucleotide triphosphate hydrolases"/>
    <property type="match status" value="2"/>
</dbReference>
<dbReference type="PANTHER" id="PTHR41313:SF1">
    <property type="entry name" value="DNA METHYLASE ADENINE-SPECIFIC DOMAIN-CONTAINING PROTEIN"/>
    <property type="match status" value="1"/>
</dbReference>
<gene>
    <name evidence="3" type="ORF">SAMN05444362_1381</name>
</gene>
<keyword evidence="1" id="KW-0175">Coiled coil</keyword>